<evidence type="ECO:0000256" key="1">
    <source>
        <dbReference type="ARBA" id="ARBA00002672"/>
    </source>
</evidence>
<name>A0ABP7PYN5_9SPHI</name>
<dbReference type="InterPro" id="IPR006419">
    <property type="entry name" value="NMN_transpt_PnuC"/>
</dbReference>
<dbReference type="NCBIfam" id="TIGR01528">
    <property type="entry name" value="NMN_trans_PnuC"/>
    <property type="match status" value="1"/>
</dbReference>
<sequence>MQFLSIGSHIIQEIRQTSSLEWIGAITGIGCVYLAARQNIWNWLTGIISVLAYLIVFFESGLFGDAGLQIYFLGTGIYGWYFWLRKKERQEKPVISLNLKEYSLVLLATLGLAGLLGLFLQKFTPSKVPYIDGFCTSVSFMAQLLMTRKILQNWALWVFVDICYVPLYIYKGLYVTAILYIILLVLASIGYRDWYREYKGLKPAT</sequence>
<evidence type="ECO:0000256" key="3">
    <source>
        <dbReference type="ARBA" id="ARBA00006669"/>
    </source>
</evidence>
<keyword evidence="6" id="KW-1003">Cell membrane</keyword>
<evidence type="ECO:0000256" key="4">
    <source>
        <dbReference type="ARBA" id="ARBA00017522"/>
    </source>
</evidence>
<evidence type="ECO:0000256" key="10">
    <source>
        <dbReference type="SAM" id="Phobius"/>
    </source>
</evidence>
<feature type="transmembrane region" description="Helical" evidence="10">
    <location>
        <begin position="104"/>
        <end position="123"/>
    </location>
</feature>
<gene>
    <name evidence="11" type="primary">pnuC_2</name>
    <name evidence="11" type="ORF">GCM10022210_24290</name>
</gene>
<dbReference type="PANTHER" id="PTHR36122">
    <property type="entry name" value="NICOTINAMIDE RIBOSIDE TRANSPORTER PNUC"/>
    <property type="match status" value="1"/>
</dbReference>
<keyword evidence="8 10" id="KW-1133">Transmembrane helix</keyword>
<feature type="transmembrane region" description="Helical" evidence="10">
    <location>
        <begin position="68"/>
        <end position="84"/>
    </location>
</feature>
<dbReference type="Proteomes" id="UP001500742">
    <property type="component" value="Unassembled WGS sequence"/>
</dbReference>
<feature type="transmembrane region" description="Helical" evidence="10">
    <location>
        <begin position="177"/>
        <end position="195"/>
    </location>
</feature>
<dbReference type="Pfam" id="PF04973">
    <property type="entry name" value="NMN_transporter"/>
    <property type="match status" value="1"/>
</dbReference>
<evidence type="ECO:0000256" key="7">
    <source>
        <dbReference type="ARBA" id="ARBA00022692"/>
    </source>
</evidence>
<comment type="function">
    <text evidence="1">Required for nicotinamide riboside transport across the inner membrane.</text>
</comment>
<keyword evidence="9 10" id="KW-0472">Membrane</keyword>
<accession>A0ABP7PYN5</accession>
<comment type="caution">
    <text evidence="11">The sequence shown here is derived from an EMBL/GenBank/DDBJ whole genome shotgun (WGS) entry which is preliminary data.</text>
</comment>
<evidence type="ECO:0000256" key="5">
    <source>
        <dbReference type="ARBA" id="ARBA00022448"/>
    </source>
</evidence>
<protein>
    <recommendedName>
        <fullName evidence="4">Nicotinamide riboside transporter PnuC</fullName>
    </recommendedName>
</protein>
<comment type="subcellular location">
    <subcellularLocation>
        <location evidence="2">Cell membrane</location>
        <topology evidence="2">Multi-pass membrane protein</topology>
    </subcellularLocation>
</comment>
<evidence type="ECO:0000256" key="2">
    <source>
        <dbReference type="ARBA" id="ARBA00004651"/>
    </source>
</evidence>
<reference evidence="12" key="1">
    <citation type="journal article" date="2019" name="Int. J. Syst. Evol. Microbiol.">
        <title>The Global Catalogue of Microorganisms (GCM) 10K type strain sequencing project: providing services to taxonomists for standard genome sequencing and annotation.</title>
        <authorList>
            <consortium name="The Broad Institute Genomics Platform"/>
            <consortium name="The Broad Institute Genome Sequencing Center for Infectious Disease"/>
            <person name="Wu L."/>
            <person name="Ma J."/>
        </authorList>
    </citation>
    <scope>NUCLEOTIDE SEQUENCE [LARGE SCALE GENOMIC DNA]</scope>
    <source>
        <strain evidence="12">JCM 16601</strain>
    </source>
</reference>
<keyword evidence="5" id="KW-0813">Transport</keyword>
<evidence type="ECO:0000256" key="9">
    <source>
        <dbReference type="ARBA" id="ARBA00023136"/>
    </source>
</evidence>
<feature type="transmembrane region" description="Helical" evidence="10">
    <location>
        <begin position="43"/>
        <end position="62"/>
    </location>
</feature>
<evidence type="ECO:0000256" key="8">
    <source>
        <dbReference type="ARBA" id="ARBA00022989"/>
    </source>
</evidence>
<keyword evidence="12" id="KW-1185">Reference proteome</keyword>
<dbReference type="RefSeq" id="WP_259094455.1">
    <property type="nucleotide sequence ID" value="NZ_BAAAZC010000018.1"/>
</dbReference>
<evidence type="ECO:0000313" key="12">
    <source>
        <dbReference type="Proteomes" id="UP001500742"/>
    </source>
</evidence>
<comment type="similarity">
    <text evidence="3">Belongs to the nicotinamide ribonucleoside (NR) uptake permease (TC 4.B.1) family.</text>
</comment>
<evidence type="ECO:0000313" key="11">
    <source>
        <dbReference type="EMBL" id="GAA3973235.1"/>
    </source>
</evidence>
<dbReference type="PANTHER" id="PTHR36122:SF2">
    <property type="entry name" value="NICOTINAMIDE RIBOSIDE TRANSPORTER PNUC"/>
    <property type="match status" value="1"/>
</dbReference>
<proteinExistence type="inferred from homology"/>
<evidence type="ECO:0000256" key="6">
    <source>
        <dbReference type="ARBA" id="ARBA00022475"/>
    </source>
</evidence>
<organism evidence="11 12">
    <name type="scientific">Mucilaginibacter dorajii</name>
    <dbReference type="NCBI Taxonomy" id="692994"/>
    <lineage>
        <taxon>Bacteria</taxon>
        <taxon>Pseudomonadati</taxon>
        <taxon>Bacteroidota</taxon>
        <taxon>Sphingobacteriia</taxon>
        <taxon>Sphingobacteriales</taxon>
        <taxon>Sphingobacteriaceae</taxon>
        <taxon>Mucilaginibacter</taxon>
    </lineage>
</organism>
<keyword evidence="7 10" id="KW-0812">Transmembrane</keyword>
<dbReference type="EMBL" id="BAAAZC010000018">
    <property type="protein sequence ID" value="GAA3973235.1"/>
    <property type="molecule type" value="Genomic_DNA"/>
</dbReference>